<reference evidence="1 2" key="1">
    <citation type="submission" date="2017-11" db="EMBL/GenBank/DDBJ databases">
        <title>Draft genome sequence of environmental isolate Aeromonas cavernicola sp. nov. MDC 2508.</title>
        <authorList>
            <person name="Colston S.M."/>
            <person name="Navarro A."/>
            <person name="Martinez-Murcia A.J."/>
            <person name="Graf J."/>
        </authorList>
    </citation>
    <scope>NUCLEOTIDE SEQUENCE [LARGE SCALE GENOMIC DNA]</scope>
    <source>
        <strain evidence="1 2">MDC 2508</strain>
    </source>
</reference>
<protein>
    <submittedName>
        <fullName evidence="1">DUF4250 domain-containing protein</fullName>
    </submittedName>
</protein>
<dbReference type="OrthoDB" id="6636823at2"/>
<evidence type="ECO:0000313" key="1">
    <source>
        <dbReference type="EMBL" id="PJG58509.1"/>
    </source>
</evidence>
<dbReference type="InterPro" id="IPR025346">
    <property type="entry name" value="DUF4250"/>
</dbReference>
<dbReference type="AlphaFoldDB" id="A0A2H9U3G0"/>
<organism evidence="1 2">
    <name type="scientific">Aeromonas cavernicola</name>
    <dbReference type="NCBI Taxonomy" id="1006623"/>
    <lineage>
        <taxon>Bacteria</taxon>
        <taxon>Pseudomonadati</taxon>
        <taxon>Pseudomonadota</taxon>
        <taxon>Gammaproteobacteria</taxon>
        <taxon>Aeromonadales</taxon>
        <taxon>Aeromonadaceae</taxon>
        <taxon>Aeromonas</taxon>
    </lineage>
</organism>
<gene>
    <name evidence="1" type="ORF">CUC53_12060</name>
</gene>
<sequence length="62" mass="7250">MILKQFATMDVNMLVSVINMQLRDQYEDLEDLCKAQDLDQAALVSRLAAAHFHYQPQHKQFK</sequence>
<keyword evidence="2" id="KW-1185">Reference proteome</keyword>
<comment type="caution">
    <text evidence="1">The sequence shown here is derived from an EMBL/GenBank/DDBJ whole genome shotgun (WGS) entry which is preliminary data.</text>
</comment>
<proteinExistence type="predicted"/>
<name>A0A2H9U3G0_9GAMM</name>
<dbReference type="RefSeq" id="WP_100294392.1">
    <property type="nucleotide sequence ID" value="NZ_PGGC01000102.1"/>
</dbReference>
<dbReference type="EMBL" id="PGGC01000102">
    <property type="protein sequence ID" value="PJG58509.1"/>
    <property type="molecule type" value="Genomic_DNA"/>
</dbReference>
<dbReference type="Proteomes" id="UP000235861">
    <property type="component" value="Unassembled WGS sequence"/>
</dbReference>
<dbReference type="Pfam" id="PF14056">
    <property type="entry name" value="DUF4250"/>
    <property type="match status" value="1"/>
</dbReference>
<accession>A0A2H9U3G0</accession>
<evidence type="ECO:0000313" key="2">
    <source>
        <dbReference type="Proteomes" id="UP000235861"/>
    </source>
</evidence>